<dbReference type="AlphaFoldDB" id="A0A974CNC1"/>
<gene>
    <name evidence="1" type="ORF">XELAEV_18031756mg</name>
</gene>
<accession>A0A974CNC1</accession>
<evidence type="ECO:0000313" key="1">
    <source>
        <dbReference type="EMBL" id="OCT76553.1"/>
    </source>
</evidence>
<sequence>MKHAGAAGHQMSLLNERMKISWQDKRGMRWEQLRDLFFVHGGNDLVSHKTPALIDAMRADLTDMLRSRVCQESSV</sequence>
<protein>
    <submittedName>
        <fullName evidence="1">Uncharacterized protein</fullName>
    </submittedName>
</protein>
<organism evidence="1 2">
    <name type="scientific">Xenopus laevis</name>
    <name type="common">African clawed frog</name>
    <dbReference type="NCBI Taxonomy" id="8355"/>
    <lineage>
        <taxon>Eukaryota</taxon>
        <taxon>Metazoa</taxon>
        <taxon>Chordata</taxon>
        <taxon>Craniata</taxon>
        <taxon>Vertebrata</taxon>
        <taxon>Euteleostomi</taxon>
        <taxon>Amphibia</taxon>
        <taxon>Batrachia</taxon>
        <taxon>Anura</taxon>
        <taxon>Pipoidea</taxon>
        <taxon>Pipidae</taxon>
        <taxon>Xenopodinae</taxon>
        <taxon>Xenopus</taxon>
        <taxon>Xenopus</taxon>
    </lineage>
</organism>
<dbReference type="EMBL" id="CM004476">
    <property type="protein sequence ID" value="OCT76553.1"/>
    <property type="molecule type" value="Genomic_DNA"/>
</dbReference>
<proteinExistence type="predicted"/>
<dbReference type="Proteomes" id="UP000694892">
    <property type="component" value="Chromosome 6L"/>
</dbReference>
<evidence type="ECO:0000313" key="2">
    <source>
        <dbReference type="Proteomes" id="UP000694892"/>
    </source>
</evidence>
<reference evidence="2" key="1">
    <citation type="journal article" date="2016" name="Nature">
        <title>Genome evolution in the allotetraploid frog Xenopus laevis.</title>
        <authorList>
            <person name="Session A.M."/>
            <person name="Uno Y."/>
            <person name="Kwon T."/>
            <person name="Chapman J.A."/>
            <person name="Toyoda A."/>
            <person name="Takahashi S."/>
            <person name="Fukui A."/>
            <person name="Hikosaka A."/>
            <person name="Suzuki A."/>
            <person name="Kondo M."/>
            <person name="van Heeringen S.J."/>
            <person name="Quigley I."/>
            <person name="Heinz S."/>
            <person name="Ogino H."/>
            <person name="Ochi H."/>
            <person name="Hellsten U."/>
            <person name="Lyons J.B."/>
            <person name="Simakov O."/>
            <person name="Putnam N."/>
            <person name="Stites J."/>
            <person name="Kuroki Y."/>
            <person name="Tanaka T."/>
            <person name="Michiue T."/>
            <person name="Watanabe M."/>
            <person name="Bogdanovic O."/>
            <person name="Lister R."/>
            <person name="Georgiou G."/>
            <person name="Paranjpe S.S."/>
            <person name="van Kruijsbergen I."/>
            <person name="Shu S."/>
            <person name="Carlson J."/>
            <person name="Kinoshita T."/>
            <person name="Ohta Y."/>
            <person name="Mawaribuchi S."/>
            <person name="Jenkins J."/>
            <person name="Grimwood J."/>
            <person name="Schmutz J."/>
            <person name="Mitros T."/>
            <person name="Mozaffari S.V."/>
            <person name="Suzuki Y."/>
            <person name="Haramoto Y."/>
            <person name="Yamamoto T.S."/>
            <person name="Takagi C."/>
            <person name="Heald R."/>
            <person name="Miller K."/>
            <person name="Haudenschild C."/>
            <person name="Kitzman J."/>
            <person name="Nakayama T."/>
            <person name="Izutsu Y."/>
            <person name="Robert J."/>
            <person name="Fortriede J."/>
            <person name="Burns K."/>
            <person name="Lotay V."/>
            <person name="Karimi K."/>
            <person name="Yasuoka Y."/>
            <person name="Dichmann D.S."/>
            <person name="Flajnik M.F."/>
            <person name="Houston D.W."/>
            <person name="Shendure J."/>
            <person name="DuPasquier L."/>
            <person name="Vize P.D."/>
            <person name="Zorn A.M."/>
            <person name="Ito M."/>
            <person name="Marcotte E.M."/>
            <person name="Wallingford J.B."/>
            <person name="Ito Y."/>
            <person name="Asashima M."/>
            <person name="Ueno N."/>
            <person name="Matsuda Y."/>
            <person name="Veenstra G.J."/>
            <person name="Fujiyama A."/>
            <person name="Harland R.M."/>
            <person name="Taira M."/>
            <person name="Rokhsar D.S."/>
        </authorList>
    </citation>
    <scope>NUCLEOTIDE SEQUENCE [LARGE SCALE GENOMIC DNA]</scope>
    <source>
        <strain evidence="2">J</strain>
    </source>
</reference>
<name>A0A974CNC1_XENLA</name>